<keyword evidence="1" id="KW-0808">Transferase</keyword>
<dbReference type="GO" id="GO:0016301">
    <property type="term" value="F:kinase activity"/>
    <property type="evidence" value="ECO:0007669"/>
    <property type="project" value="UniProtKB-KW"/>
</dbReference>
<dbReference type="Proteomes" id="UP001434337">
    <property type="component" value="Chromosome"/>
</dbReference>
<name>A0ABZ3CC10_9ACTN</name>
<sequence length="206" mass="21994">MDTGHGALVITLWERYGSNMDAVASALAERLGLALHAQAYSSESIEVAVEEREHQGPLARFVRDFAPASYAPSGAAAAASLEVESSYARMAVESAAEVEALAARGGVILGRNGQFVLRHRPNTLHVKLDGPVAARVALAARVAGITPERAAKRQRIEDDFRAGLSRKLYRFDPRANEYYDLVVNGALWPTEVTVGVIAAAAKAKLG</sequence>
<accession>A0ABZ3CC10</accession>
<dbReference type="InterPro" id="IPR027417">
    <property type="entry name" value="P-loop_NTPase"/>
</dbReference>
<protein>
    <submittedName>
        <fullName evidence="1">Cytidylate kinase family protein</fullName>
    </submittedName>
</protein>
<evidence type="ECO:0000313" key="1">
    <source>
        <dbReference type="EMBL" id="WZW99704.1"/>
    </source>
</evidence>
<gene>
    <name evidence="1" type="ORF">PCC79_05775</name>
</gene>
<keyword evidence="1" id="KW-0418">Kinase</keyword>
<dbReference type="Gene3D" id="3.40.50.300">
    <property type="entry name" value="P-loop containing nucleotide triphosphate hydrolases"/>
    <property type="match status" value="1"/>
</dbReference>
<evidence type="ECO:0000313" key="2">
    <source>
        <dbReference type="Proteomes" id="UP001434337"/>
    </source>
</evidence>
<dbReference type="RefSeq" id="WP_232549752.1">
    <property type="nucleotide sequence ID" value="NZ_CP115965.1"/>
</dbReference>
<proteinExistence type="predicted"/>
<keyword evidence="2" id="KW-1185">Reference proteome</keyword>
<organism evidence="1 2">
    <name type="scientific">Propioniciclava soli</name>
    <dbReference type="NCBI Taxonomy" id="2775081"/>
    <lineage>
        <taxon>Bacteria</taxon>
        <taxon>Bacillati</taxon>
        <taxon>Actinomycetota</taxon>
        <taxon>Actinomycetes</taxon>
        <taxon>Propionibacteriales</taxon>
        <taxon>Propionibacteriaceae</taxon>
        <taxon>Propioniciclava</taxon>
    </lineage>
</organism>
<reference evidence="1 2" key="1">
    <citation type="journal article" date="2023" name="Environ Microbiome">
        <title>A coral-associated actinobacterium mitigates coral bleaching under heat stress.</title>
        <authorList>
            <person name="Li J."/>
            <person name="Zou Y."/>
            <person name="Li Q."/>
            <person name="Zhang J."/>
            <person name="Bourne D.G."/>
            <person name="Lyu Y."/>
            <person name="Liu C."/>
            <person name="Zhang S."/>
        </authorList>
    </citation>
    <scope>NUCLEOTIDE SEQUENCE [LARGE SCALE GENOMIC DNA]</scope>
    <source>
        <strain evidence="1 2">SCSIO 13291</strain>
    </source>
</reference>
<dbReference type="EMBL" id="CP115965">
    <property type="protein sequence ID" value="WZW99704.1"/>
    <property type="molecule type" value="Genomic_DNA"/>
</dbReference>
<dbReference type="Pfam" id="PF13189">
    <property type="entry name" value="Cytidylate_kin2"/>
    <property type="match status" value="1"/>
</dbReference>